<evidence type="ECO:0000259" key="4">
    <source>
        <dbReference type="SMART" id="SM00912"/>
    </source>
</evidence>
<evidence type="ECO:0000313" key="5">
    <source>
        <dbReference type="EMBL" id="ABK44673.1"/>
    </source>
</evidence>
<reference evidence="5 6" key="2">
    <citation type="journal article" date="2012" name="Int. J. Syst. Evol. Microbiol.">
        <title>Magnetococcus marinus gen. nov., sp. nov., a marine, magnetotactic bacterium that represents a novel lineage (Magnetococcaceae fam. nov.; Magnetococcales ord. nov.) at the base of the Alphaproteobacteria.</title>
        <authorList>
            <person name="Bazylinski D.A."/>
            <person name="Williams T.J."/>
            <person name="Lefevre C.T."/>
            <person name="Berg R.J."/>
            <person name="Zhang C.L."/>
            <person name="Bowser S.S."/>
            <person name="Dean A.J."/>
            <person name="Beveridge T.J."/>
        </authorList>
    </citation>
    <scope>NUCLEOTIDE SEQUENCE [LARGE SCALE GENOMIC DNA]</scope>
    <source>
        <strain evidence="6">ATCC BAA-1437 / JCM 17883 / MC-1</strain>
    </source>
</reference>
<dbReference type="SUPFAM" id="SSF51126">
    <property type="entry name" value="Pectin lyase-like"/>
    <property type="match status" value="1"/>
</dbReference>
<sequence length="2834" mass="282047" precursor="true">MKRVKNPLLQPPKSLLATAAWLIGMSPLWVMADPAVDALPSAATISHGSATTVVNGATMTVNQASQLLINNRQSFNIGSAAAVVYKQPSASALAVERVLGGNASQIFGSLQSNGQVFLLNPAGVVFGRGHSVNVGGIVASTASLSDQDLIAQRYRFENPGSGTILQEQGNIIAAQGGLVSFIASNIESQGTIAAPQGDVVFAAGQQVELNLTDSGLVSVSVDGALAQAQIDHSGAIVADGGRVWMSAHGATGALQSAINLTGKIRANTITQREGQVWIDGGAGAVNVTGSVEARGDDSGEQGGKIVITGGDVTLTGARVDASAAAGGGEVYIGGGWQGKDATIREAKSVTVKQESVITAEATEAGEGGTLVLWSGGLTQASDSTLNVAGAGGGKGGSAETSGHDLQMDGSNQLMAGEGGAWLFDPYNLTISSTTNDTNVTTVGGTITTNATGAIVKSTSIETLLNAGTSVTLSTSGGGAESGNIIIDADIAKTSGGDVTLTFAADNDITLSSGKAISSTTGKLGITFGSSVTDTGTVTLNGSISTNGGDVIFNKQTVLAYATPVTTSYIASNTNASGSITFHKAVSLKASGYSVTLATSGYLNGSVYDGAGGAIDFKGAVTSGAPSGTIVPQALTLQTSGTTAGTVTFRDDLGTAAAPLGKLTFTGPTKISFDTDSADASEGDLIYLMGTSGTLINASNTTGANTRLEFKSTNFYINVTGGTIGGTTGWASYNQASFDIGVADNNSGTERNLYITAQRSIAISNYSIDGVTNADTTKLNIYLDTFDATQGGTLQGGGIRLSGATITTNGGNIVLGDTAATGTTTNFAVGDPDDTSGTHGIEITNSSITTANGNITMSGLAPTSGTGGAGVWIYNGASLNAGDGAITIKGTVSAASTSDNKDGVIIGEGSNNRVTIKTTSTGAITITGDVSAVTAATSGNRYGGVIIAQNALIQSVGGAISITGTGGSAYNDDDSYIGDENYGIYMETNGTSIISQTGDITLKGKSGGKTGSYGLESAGYLMYIGQSHESGDSSTYSGIITLIADDMLFTNDSTSRLQVDTTGEVRINPLSTATNIELGTTTGHTSLYLKSTYFSGSYNVFDEGATDITIGKQDATSTALTGTLTIASSTTVRDNLNLVMTGTGGNVVITGALTVAGTSTNRVLAINTQNGATGAGTISVDKLHLLGSGAYSLTGSNVVNTLSADFTGGQLYLINSQALDVGTVASTSYGTTTTDNGITQDNQNATLKLSSGNLTISQNVNVGTGIIGLIAESGTIADSGTAVITANQLGLNSSGSVTLDNGHAVVNIGGTVGTTSSGADLTYVSTTGINIDKITDGQSNVYTGLTVDDQSYLTASNGTIVQDEANSALYTATSTSMSATGMIDLGLSNAISNIAAASTGGYVWVKNSKALTVTTVGSVTGITSATSGVTLNTTSGAITVSQNITASSGVVSLDADAGAVNESGTAIITADKLMVQATGNSTLANSNVVDQFSANVTGDLTYTAAAGIIFDGITDTEAVTLNGVTVTGSAFITAENGSITQTSAKNAVVASLYLKTTGGGITLTDTTNDITTLAVETTTAASAVEIVDADGVEIGTVTVNSVAKTGVTTNNGNFTLTATADTGDGGHITLTQGVSLGSGTGILITNNGAVSDTGSGKVSMASLYIKAADSSALDNTLNDVDNLAALLTGTSSTFTFADVDDLKITTVNSQAGITTVQGDVVLTASADGTSTSGDLTVDANTTITTNNGGTKANITLKSLQGSVVESASTSALVGSGLQVYAKNSTNLNIGSHTIDTLAVNMTAASAQFTYTQGQNLSIGTVNGVTGITTNAGNVNVVLTSGNLTLDQSIGTGYTTGAGSGAVVYLNTTGSGSITESSGATITAYQLVARANTGATLYQSNQVEQLAAYVSNGSLTYKDTDSVTVTAITVSEWNSGTSAFADQSYSGTDTSAANTEQHIEVSSGALTLAQNLQAGTNLISLDVGGAITQTGGAITAGQLRMRANGVITVTQSSNDVNSLAAVLTGTTGTIHFVDTDDLAITTLTGTLGSSNLTTAGIDSSGSNGESYLKSGGAMTMDRALTVGTGILTLESGSSITQSSSSTLTASSLQVIALGNVSLLEANDVNTLGASVSGSFSFEDSDDLILGSVTSTLSANTTSGVTTSAANGDQFIKSTGSYLTLSQNLAAGTGTITLKSASTITQSAGAVSAGSLQIIAGGSASLLQTSNNVSSIAASISGTGSSFAYLDADGLTVSSVTRTLDGDTLDTQGITTASGEIFVMNSTGTLTLSNAVSGSGQTVSLDSVAGGITQTAGVVTADKLRIRAAGTVTMGQENEVATLAGYSTSGSFTYKDATAFSVGSVLGTLGNYASSGDKLTTGLTTSNSDVTLSSTAGVIALTQALSSGTGSMSVTGGGGVTSSTDLTAATLALAATTGSIEQSSGTMSATTLSLTASNGGITQSGGSITGTTVSLAAGSGGITQSSGTIQGTTLALGGGSGGITQSGGTVTATGLVITASGNVALTQTSNDVDTLAANLTGGTLYFRDADDVTVGTVSGTSGLNATDVIWVRAAGNLSISSGDEVVSSGSGSYAVVLVSGASFTNNDNSDAIQAANSRWLVYDINPSFENRFNGLAYSSLRLETYYDTLPESQVTESGNTYLTTTRKLDPQSYIPPVEATQSALVTQDVGSVPKLPVNTGSVTQKMSSEGAYAVDLVPQEPFGLVPDRAPKGQAPAGATTVVATAATNIVLLDVELPAGRRFVIDIEDYVGEKGSIGSIGVAGGGALPAWLTVDAETATLSGTAPMDMQEPLTLSIQVLGPDGKAVGEIKLTINPGASLDS</sequence>
<dbReference type="GO" id="GO:0005576">
    <property type="term" value="C:extracellular region"/>
    <property type="evidence" value="ECO:0007669"/>
    <property type="project" value="UniProtKB-SubCell"/>
</dbReference>
<dbReference type="Gene3D" id="2.160.20.10">
    <property type="entry name" value="Single-stranded right-handed beta-helix, Pectin lyase-like"/>
    <property type="match status" value="1"/>
</dbReference>
<dbReference type="HOGENOM" id="CLU_229469_0_0_5"/>
<reference evidence="6" key="1">
    <citation type="journal article" date="2009" name="Appl. Environ. Microbiol.">
        <title>Complete genome sequence of the chemolithoautotrophic marine magnetotactic coccus strain MC-1.</title>
        <authorList>
            <person name="Schubbe S."/>
            <person name="Williams T.J."/>
            <person name="Xie G."/>
            <person name="Kiss H.E."/>
            <person name="Brettin T.S."/>
            <person name="Martinez D."/>
            <person name="Ross C.A."/>
            <person name="Schuler D."/>
            <person name="Cox B.L."/>
            <person name="Nealson K.H."/>
            <person name="Bazylinski D.A."/>
        </authorList>
    </citation>
    <scope>NUCLEOTIDE SEQUENCE [LARGE SCALE GENOMIC DNA]</scope>
    <source>
        <strain evidence="6">ATCC BAA-1437 / JCM 17883 / MC-1</strain>
    </source>
</reference>
<dbReference type="InterPro" id="IPR015919">
    <property type="entry name" value="Cadherin-like_sf"/>
</dbReference>
<dbReference type="RefSeq" id="WP_011713801.1">
    <property type="nucleotide sequence ID" value="NC_008576.1"/>
</dbReference>
<dbReference type="InterPro" id="IPR050909">
    <property type="entry name" value="Bact_Autotransporter_VF"/>
</dbReference>
<dbReference type="InterPro" id="IPR011050">
    <property type="entry name" value="Pectin_lyase_fold/virulence"/>
</dbReference>
<dbReference type="GO" id="GO:0005509">
    <property type="term" value="F:calcium ion binding"/>
    <property type="evidence" value="ECO:0007669"/>
    <property type="project" value="InterPro"/>
</dbReference>
<proteinExistence type="predicted"/>
<dbReference type="PANTHER" id="PTHR12338">
    <property type="entry name" value="AUTOTRANSPORTER"/>
    <property type="match status" value="1"/>
</dbReference>
<name>A0L9N0_MAGMM</name>
<organism evidence="5 6">
    <name type="scientific">Magnetococcus marinus (strain ATCC BAA-1437 / JCM 17883 / MC-1)</name>
    <dbReference type="NCBI Taxonomy" id="156889"/>
    <lineage>
        <taxon>Bacteria</taxon>
        <taxon>Pseudomonadati</taxon>
        <taxon>Pseudomonadota</taxon>
        <taxon>Magnetococcia</taxon>
        <taxon>Magnetococcales</taxon>
        <taxon>Magnetococcaceae</taxon>
        <taxon>Magnetococcus</taxon>
    </lineage>
</organism>
<keyword evidence="2" id="KW-0964">Secreted</keyword>
<dbReference type="GO" id="GO:0016020">
    <property type="term" value="C:membrane"/>
    <property type="evidence" value="ECO:0007669"/>
    <property type="project" value="InterPro"/>
</dbReference>
<dbReference type="Pfam" id="PF05860">
    <property type="entry name" value="TPS"/>
    <property type="match status" value="1"/>
</dbReference>
<protein>
    <submittedName>
        <fullName evidence="5">Filamentous hemagglutinin family outer membrane protein</fullName>
    </submittedName>
</protein>
<keyword evidence="3" id="KW-0732">Signal</keyword>
<accession>A0L9N0</accession>
<dbReference type="OrthoDB" id="1776524at2"/>
<dbReference type="Proteomes" id="UP000002586">
    <property type="component" value="Chromosome"/>
</dbReference>
<feature type="domain" description="Filamentous haemagglutinin FhaB/tRNA nuclease CdiA-like TPS" evidence="4">
    <location>
        <begin position="36"/>
        <end position="148"/>
    </location>
</feature>
<dbReference type="InterPro" id="IPR008638">
    <property type="entry name" value="FhaB/CdiA-like_TPS"/>
</dbReference>
<keyword evidence="6" id="KW-1185">Reference proteome</keyword>
<evidence type="ECO:0000256" key="1">
    <source>
        <dbReference type="ARBA" id="ARBA00004613"/>
    </source>
</evidence>
<dbReference type="EMBL" id="CP000471">
    <property type="protein sequence ID" value="ABK44673.1"/>
    <property type="molecule type" value="Genomic_DNA"/>
</dbReference>
<evidence type="ECO:0000256" key="2">
    <source>
        <dbReference type="ARBA" id="ARBA00022525"/>
    </source>
</evidence>
<dbReference type="SUPFAM" id="SSF49313">
    <property type="entry name" value="Cadherin-like"/>
    <property type="match status" value="1"/>
</dbReference>
<evidence type="ECO:0000256" key="3">
    <source>
        <dbReference type="ARBA" id="ARBA00022729"/>
    </source>
</evidence>
<gene>
    <name evidence="5" type="ordered locus">Mmc1_2172</name>
</gene>
<dbReference type="KEGG" id="mgm:Mmc1_2172"/>
<comment type="subcellular location">
    <subcellularLocation>
        <location evidence="1">Secreted</location>
    </subcellularLocation>
</comment>
<dbReference type="NCBIfam" id="TIGR01901">
    <property type="entry name" value="adhes_NPXG"/>
    <property type="match status" value="1"/>
</dbReference>
<dbReference type="SMART" id="SM00912">
    <property type="entry name" value="Haemagg_act"/>
    <property type="match status" value="1"/>
</dbReference>
<dbReference type="eggNOG" id="COG3210">
    <property type="taxonomic scope" value="Bacteria"/>
</dbReference>
<evidence type="ECO:0000313" key="6">
    <source>
        <dbReference type="Proteomes" id="UP000002586"/>
    </source>
</evidence>
<dbReference type="PANTHER" id="PTHR12338:SF8">
    <property type="entry name" value="HEME_HEMOPEXIN-BINDING PROTEIN"/>
    <property type="match status" value="1"/>
</dbReference>
<dbReference type="InterPro" id="IPR012334">
    <property type="entry name" value="Pectin_lyas_fold"/>
</dbReference>
<dbReference type="STRING" id="156889.Mmc1_2172"/>